<sequence>MPHQTDGRRFLDLWSSPLHKRAWVFQECALSPRTVYFGDTLRIWQDVVKMYSSAMLINESDGVIALGGVIDLVKNYTGLRCHAGLWAALLLEQLAWRRDDPREAARNKLAPSWSWMSMGCPVTAGPCPLEPSVHLSKVLPVNTRLVSQKVDKQLRIEGDIVIKGSLFRITKLEFWLNQSGDVPQGHLVVEA</sequence>
<dbReference type="AlphaFoldDB" id="A0AAE0NTC3"/>
<name>A0AAE0NTC3_9PEZI</name>
<organism evidence="1 2">
    <name type="scientific">Podospora didyma</name>
    <dbReference type="NCBI Taxonomy" id="330526"/>
    <lineage>
        <taxon>Eukaryota</taxon>
        <taxon>Fungi</taxon>
        <taxon>Dikarya</taxon>
        <taxon>Ascomycota</taxon>
        <taxon>Pezizomycotina</taxon>
        <taxon>Sordariomycetes</taxon>
        <taxon>Sordariomycetidae</taxon>
        <taxon>Sordariales</taxon>
        <taxon>Podosporaceae</taxon>
        <taxon>Podospora</taxon>
    </lineage>
</organism>
<dbReference type="Proteomes" id="UP001285441">
    <property type="component" value="Unassembled WGS sequence"/>
</dbReference>
<comment type="caution">
    <text evidence="1">The sequence shown here is derived from an EMBL/GenBank/DDBJ whole genome shotgun (WGS) entry which is preliminary data.</text>
</comment>
<gene>
    <name evidence="1" type="ORF">B0H63DRAFT_448176</name>
</gene>
<proteinExistence type="predicted"/>
<dbReference type="PANTHER" id="PTHR33112:SF10">
    <property type="entry name" value="TOL"/>
    <property type="match status" value="1"/>
</dbReference>
<reference evidence="1" key="2">
    <citation type="submission" date="2023-06" db="EMBL/GenBank/DDBJ databases">
        <authorList>
            <consortium name="Lawrence Berkeley National Laboratory"/>
            <person name="Haridas S."/>
            <person name="Hensen N."/>
            <person name="Bonometti L."/>
            <person name="Westerberg I."/>
            <person name="Brannstrom I.O."/>
            <person name="Guillou S."/>
            <person name="Cros-Aarteil S."/>
            <person name="Calhoun S."/>
            <person name="Kuo A."/>
            <person name="Mondo S."/>
            <person name="Pangilinan J."/>
            <person name="Riley R."/>
            <person name="LaButti K."/>
            <person name="Andreopoulos B."/>
            <person name="Lipzen A."/>
            <person name="Chen C."/>
            <person name="Yanf M."/>
            <person name="Daum C."/>
            <person name="Ng V."/>
            <person name="Clum A."/>
            <person name="Steindorff A."/>
            <person name="Ohm R."/>
            <person name="Martin F."/>
            <person name="Silar P."/>
            <person name="Natvig D."/>
            <person name="Lalanne C."/>
            <person name="Gautier V."/>
            <person name="Ament-velasquez S.L."/>
            <person name="Kruys A."/>
            <person name="Hutchinson M.I."/>
            <person name="Powell A.J."/>
            <person name="Barry K."/>
            <person name="Miller A.N."/>
            <person name="Grigoriev I.V."/>
            <person name="Debuchy R."/>
            <person name="Gladieux P."/>
            <person name="Thoren M.H."/>
            <person name="Johannesson H."/>
        </authorList>
    </citation>
    <scope>NUCLEOTIDE SEQUENCE</scope>
    <source>
        <strain evidence="1">CBS 232.78</strain>
    </source>
</reference>
<dbReference type="PANTHER" id="PTHR33112">
    <property type="entry name" value="DOMAIN PROTEIN, PUTATIVE-RELATED"/>
    <property type="match status" value="1"/>
</dbReference>
<dbReference type="EMBL" id="JAULSW010000003">
    <property type="protein sequence ID" value="KAK3387316.1"/>
    <property type="molecule type" value="Genomic_DNA"/>
</dbReference>
<reference evidence="1" key="1">
    <citation type="journal article" date="2023" name="Mol. Phylogenet. Evol.">
        <title>Genome-scale phylogeny and comparative genomics of the fungal order Sordariales.</title>
        <authorList>
            <person name="Hensen N."/>
            <person name="Bonometti L."/>
            <person name="Westerberg I."/>
            <person name="Brannstrom I.O."/>
            <person name="Guillou S."/>
            <person name="Cros-Aarteil S."/>
            <person name="Calhoun S."/>
            <person name="Haridas S."/>
            <person name="Kuo A."/>
            <person name="Mondo S."/>
            <person name="Pangilinan J."/>
            <person name="Riley R."/>
            <person name="LaButti K."/>
            <person name="Andreopoulos B."/>
            <person name="Lipzen A."/>
            <person name="Chen C."/>
            <person name="Yan M."/>
            <person name="Daum C."/>
            <person name="Ng V."/>
            <person name="Clum A."/>
            <person name="Steindorff A."/>
            <person name="Ohm R.A."/>
            <person name="Martin F."/>
            <person name="Silar P."/>
            <person name="Natvig D.O."/>
            <person name="Lalanne C."/>
            <person name="Gautier V."/>
            <person name="Ament-Velasquez S.L."/>
            <person name="Kruys A."/>
            <person name="Hutchinson M.I."/>
            <person name="Powell A.J."/>
            <person name="Barry K."/>
            <person name="Miller A.N."/>
            <person name="Grigoriev I.V."/>
            <person name="Debuchy R."/>
            <person name="Gladieux P."/>
            <person name="Hiltunen Thoren M."/>
            <person name="Johannesson H."/>
        </authorList>
    </citation>
    <scope>NUCLEOTIDE SEQUENCE</scope>
    <source>
        <strain evidence="1">CBS 232.78</strain>
    </source>
</reference>
<evidence type="ECO:0000313" key="1">
    <source>
        <dbReference type="EMBL" id="KAK3387316.1"/>
    </source>
</evidence>
<keyword evidence="2" id="KW-1185">Reference proteome</keyword>
<evidence type="ECO:0008006" key="3">
    <source>
        <dbReference type="Google" id="ProtNLM"/>
    </source>
</evidence>
<protein>
    <recommendedName>
        <fullName evidence="3">Heterokaryon incompatibility domain-containing protein</fullName>
    </recommendedName>
</protein>
<evidence type="ECO:0000313" key="2">
    <source>
        <dbReference type="Proteomes" id="UP001285441"/>
    </source>
</evidence>
<accession>A0AAE0NTC3</accession>